<proteinExistence type="predicted"/>
<sequence>MFSFFHVERVARKERKTDNVREIFLFKNDEKTRKIGGFDRKTYNLLQKKI</sequence>
<evidence type="ECO:0000313" key="1">
    <source>
        <dbReference type="EMBL" id="SDH13983.1"/>
    </source>
</evidence>
<dbReference type="AlphaFoldDB" id="A0A1G7ZZ96"/>
<dbReference type="Proteomes" id="UP000198956">
    <property type="component" value="Unassembled WGS sequence"/>
</dbReference>
<name>A0A1G7ZZ96_ANETH</name>
<reference evidence="1 2" key="1">
    <citation type="submission" date="2016-10" db="EMBL/GenBank/DDBJ databases">
        <authorList>
            <person name="de Groot N.N."/>
        </authorList>
    </citation>
    <scope>NUCLEOTIDE SEQUENCE [LARGE SCALE GENOMIC DNA]</scope>
    <source>
        <strain evidence="1 2">L 420-91</strain>
    </source>
</reference>
<evidence type="ECO:0000313" key="2">
    <source>
        <dbReference type="Proteomes" id="UP000198956"/>
    </source>
</evidence>
<dbReference type="EMBL" id="FNDE01000013">
    <property type="protein sequence ID" value="SDH13983.1"/>
    <property type="molecule type" value="Genomic_DNA"/>
</dbReference>
<accession>A0A1G7ZZ96</accession>
<protein>
    <submittedName>
        <fullName evidence="1">Uncharacterized protein</fullName>
    </submittedName>
</protein>
<gene>
    <name evidence="1" type="ORF">SAMN04489735_101337</name>
</gene>
<organism evidence="1 2">
    <name type="scientific">Aneurinibacillus thermoaerophilus</name>
    <dbReference type="NCBI Taxonomy" id="143495"/>
    <lineage>
        <taxon>Bacteria</taxon>
        <taxon>Bacillati</taxon>
        <taxon>Bacillota</taxon>
        <taxon>Bacilli</taxon>
        <taxon>Bacillales</taxon>
        <taxon>Paenibacillaceae</taxon>
        <taxon>Aneurinibacillus group</taxon>
        <taxon>Aneurinibacillus</taxon>
    </lineage>
</organism>